<evidence type="ECO:0000313" key="2">
    <source>
        <dbReference type="Proteomes" id="UP000825388"/>
    </source>
</evidence>
<dbReference type="Proteomes" id="UP000825388">
    <property type="component" value="Unassembled WGS sequence"/>
</dbReference>
<evidence type="ECO:0000313" key="1">
    <source>
        <dbReference type="EMBL" id="MBZ3925394.1"/>
    </source>
</evidence>
<reference evidence="1" key="1">
    <citation type="submission" date="2015-12" db="EMBL/GenBank/DDBJ databases">
        <authorList>
            <person name="Bansal K."/>
            <person name="Midha S."/>
            <person name="Patil P.B."/>
        </authorList>
    </citation>
    <scope>NUCLEOTIDE SEQUENCE</scope>
    <source>
        <strain evidence="1">LMG867</strain>
    </source>
</reference>
<organism evidence="1 2">
    <name type="scientific">Xanthomonas citri pv. sesbaniae</name>
    <dbReference type="NCBI Taxonomy" id="473425"/>
    <lineage>
        <taxon>Bacteria</taxon>
        <taxon>Pseudomonadati</taxon>
        <taxon>Pseudomonadota</taxon>
        <taxon>Gammaproteobacteria</taxon>
        <taxon>Lysobacterales</taxon>
        <taxon>Lysobacteraceae</taxon>
        <taxon>Xanthomonas</taxon>
    </lineage>
</organism>
<proteinExistence type="predicted"/>
<name>A0AAW4RR18_XANCI</name>
<sequence length="76" mass="8598">MPQTTGQIEAEINAVIEHWRRGAGLRERSPMRCTAIALMRPTLLADLLGRRCDSRRGSADIRVKIAHKIGFHLLHQ</sequence>
<gene>
    <name evidence="1" type="ORF">Xseb_01360</name>
</gene>
<dbReference type="RefSeq" id="WP_089113794.1">
    <property type="nucleotide sequence ID" value="NZ_LOKL01000125.1"/>
</dbReference>
<comment type="caution">
    <text evidence="1">The sequence shown here is derived from an EMBL/GenBank/DDBJ whole genome shotgun (WGS) entry which is preliminary data.</text>
</comment>
<dbReference type="EMBL" id="LOKL01000125">
    <property type="protein sequence ID" value="MBZ3925394.1"/>
    <property type="molecule type" value="Genomic_DNA"/>
</dbReference>
<protein>
    <submittedName>
        <fullName evidence="1">Uncharacterized protein</fullName>
    </submittedName>
</protein>
<dbReference type="AlphaFoldDB" id="A0AAW4RR18"/>
<accession>A0AAW4RR18</accession>